<dbReference type="GO" id="GO:0016209">
    <property type="term" value="F:antioxidant activity"/>
    <property type="evidence" value="ECO:0007669"/>
    <property type="project" value="InterPro"/>
</dbReference>
<evidence type="ECO:0000313" key="3">
    <source>
        <dbReference type="Proteomes" id="UP000042958"/>
    </source>
</evidence>
<dbReference type="OrthoDB" id="407518at2759"/>
<dbReference type="AlphaFoldDB" id="A0A0F7TCY9"/>
<keyword evidence="3" id="KW-1185">Reference proteome</keyword>
<feature type="domain" description="Alkyl hydroperoxide reductase subunit C/ Thiol specific antioxidant" evidence="1">
    <location>
        <begin position="19"/>
        <end position="126"/>
    </location>
</feature>
<dbReference type="Proteomes" id="UP000042958">
    <property type="component" value="Unassembled WGS sequence"/>
</dbReference>
<organism evidence="2 3">
    <name type="scientific">Penicillium brasilianum</name>
    <dbReference type="NCBI Taxonomy" id="104259"/>
    <lineage>
        <taxon>Eukaryota</taxon>
        <taxon>Fungi</taxon>
        <taxon>Dikarya</taxon>
        <taxon>Ascomycota</taxon>
        <taxon>Pezizomycotina</taxon>
        <taxon>Eurotiomycetes</taxon>
        <taxon>Eurotiomycetidae</taxon>
        <taxon>Eurotiales</taxon>
        <taxon>Aspergillaceae</taxon>
        <taxon>Penicillium</taxon>
    </lineage>
</organism>
<dbReference type="InterPro" id="IPR000866">
    <property type="entry name" value="AhpC/TSA"/>
</dbReference>
<evidence type="ECO:0000313" key="2">
    <source>
        <dbReference type="EMBL" id="CEJ53692.1"/>
    </source>
</evidence>
<gene>
    <name evidence="2" type="ORF">PMG11_00041</name>
</gene>
<accession>A0A0F7TCY9</accession>
<proteinExistence type="predicted"/>
<reference evidence="3" key="1">
    <citation type="journal article" date="2015" name="Genome Announc.">
        <title>Draft genome sequence of the fungus Penicillium brasilianum MG11.</title>
        <authorList>
            <person name="Horn F."/>
            <person name="Linde J."/>
            <person name="Mattern D.J."/>
            <person name="Walther G."/>
            <person name="Guthke R."/>
            <person name="Brakhage A.A."/>
            <person name="Valiante V."/>
        </authorList>
    </citation>
    <scope>NUCLEOTIDE SEQUENCE [LARGE SCALE GENOMIC DNA]</scope>
    <source>
        <strain evidence="3">MG11</strain>
    </source>
</reference>
<dbReference type="Pfam" id="PF00578">
    <property type="entry name" value="AhpC-TSA"/>
    <property type="match status" value="1"/>
</dbReference>
<dbReference type="SUPFAM" id="SSF52833">
    <property type="entry name" value="Thioredoxin-like"/>
    <property type="match status" value="1"/>
</dbReference>
<name>A0A0F7TCY9_PENBI</name>
<protein>
    <recommendedName>
        <fullName evidence="1">Alkyl hydroperoxide reductase subunit C/ Thiol specific antioxidant domain-containing protein</fullName>
    </recommendedName>
</protein>
<dbReference type="InterPro" id="IPR036249">
    <property type="entry name" value="Thioredoxin-like_sf"/>
</dbReference>
<evidence type="ECO:0000259" key="1">
    <source>
        <dbReference type="Pfam" id="PF00578"/>
    </source>
</evidence>
<dbReference type="GO" id="GO:0016491">
    <property type="term" value="F:oxidoreductase activity"/>
    <property type="evidence" value="ECO:0007669"/>
    <property type="project" value="InterPro"/>
</dbReference>
<dbReference type="Gene3D" id="3.40.30.10">
    <property type="entry name" value="Glutaredoxin"/>
    <property type="match status" value="1"/>
</dbReference>
<dbReference type="EMBL" id="CDHK01000001">
    <property type="protein sequence ID" value="CEJ53692.1"/>
    <property type="molecule type" value="Genomic_DNA"/>
</dbReference>
<sequence>MPHDMSDPVSRYEGYVKEHNFVFVVYYRGHWCPFCMSYLRTLLSILPSITAAGGKAIAVTAEPEQRLADTINATGYSGDVIVDTKNKIAADLKQRINFNVAISSKSGYEHGMAQPAILVLKNDGTVLFDWAIVPGVMNLGGAKDRPDLNQVWENVLARLNGQPLVHKKYTLQSIWSVVTQKLFS</sequence>